<accession>G9L048</accession>
<dbReference type="AlphaFoldDB" id="G9L048"/>
<evidence type="ECO:0000313" key="2">
    <source>
        <dbReference type="EMBL" id="AES10527.1"/>
    </source>
</evidence>
<sequence length="98" mass="10235">GSGWTCPLELLPPPPPRNLSASTAALKLLTLLGRISSLVPASYFTGLVSTSEGNRSQRRSASGAAQSSNGRRGRPEPLPGELSLRRRKSPSTPDAAVV</sequence>
<protein>
    <submittedName>
        <fullName evidence="2">Akirin 2</fullName>
    </submittedName>
</protein>
<evidence type="ECO:0000256" key="1">
    <source>
        <dbReference type="SAM" id="MobiDB-lite"/>
    </source>
</evidence>
<organism evidence="2">
    <name type="scientific">Mustela putorius furo</name>
    <name type="common">European domestic ferret</name>
    <name type="synonym">Mustela furo</name>
    <dbReference type="NCBI Taxonomy" id="9669"/>
    <lineage>
        <taxon>Eukaryota</taxon>
        <taxon>Metazoa</taxon>
        <taxon>Chordata</taxon>
        <taxon>Craniata</taxon>
        <taxon>Vertebrata</taxon>
        <taxon>Euteleostomi</taxon>
        <taxon>Mammalia</taxon>
        <taxon>Eutheria</taxon>
        <taxon>Laurasiatheria</taxon>
        <taxon>Carnivora</taxon>
        <taxon>Caniformia</taxon>
        <taxon>Musteloidea</taxon>
        <taxon>Mustelidae</taxon>
        <taxon>Mustelinae</taxon>
        <taxon>Mustela</taxon>
    </lineage>
</organism>
<feature type="non-terminal residue" evidence="2">
    <location>
        <position position="1"/>
    </location>
</feature>
<dbReference type="EMBL" id="JP021929">
    <property type="protein sequence ID" value="AES10527.1"/>
    <property type="molecule type" value="mRNA"/>
</dbReference>
<feature type="compositionally biased region" description="Low complexity" evidence="1">
    <location>
        <begin position="59"/>
        <end position="70"/>
    </location>
</feature>
<feature type="region of interest" description="Disordered" evidence="1">
    <location>
        <begin position="49"/>
        <end position="98"/>
    </location>
</feature>
<feature type="non-terminal residue" evidence="2">
    <location>
        <position position="98"/>
    </location>
</feature>
<reference evidence="2" key="1">
    <citation type="journal article" date="2013" name="J. Virol.">
        <title>Sequencing, annotation, and characterization of the influenza ferret infectome.</title>
        <authorList>
            <person name="Leon A.J."/>
            <person name="Banner D."/>
            <person name="Xu L."/>
            <person name="Ran L."/>
            <person name="Peng Z."/>
            <person name="Yi K."/>
            <person name="Chen C."/>
            <person name="Xu F."/>
            <person name="Huang J."/>
            <person name="Zhao Z."/>
            <person name="Lin Z."/>
            <person name="Huang S.H."/>
            <person name="Fang Y."/>
            <person name="Kelvin A.A."/>
            <person name="Ross T.M."/>
            <person name="Farooqui A."/>
            <person name="Kelvin D.J."/>
        </authorList>
    </citation>
    <scope>NUCLEOTIDE SEQUENCE</scope>
    <source>
        <tissue evidence="2">Lungs</tissue>
    </source>
</reference>
<name>G9L048_MUSPF</name>
<proteinExistence type="evidence at transcript level"/>